<keyword evidence="3 9" id="KW-0418">Kinase</keyword>
<dbReference type="Gene3D" id="1.10.510.10">
    <property type="entry name" value="Transferase(Phosphotransferase) domain 1"/>
    <property type="match status" value="1"/>
</dbReference>
<feature type="transmembrane region" description="Helical" evidence="7">
    <location>
        <begin position="354"/>
        <end position="374"/>
    </location>
</feature>
<organism evidence="9 10">
    <name type="scientific">Actinacidiphila bryophytorum</name>
    <dbReference type="NCBI Taxonomy" id="1436133"/>
    <lineage>
        <taxon>Bacteria</taxon>
        <taxon>Bacillati</taxon>
        <taxon>Actinomycetota</taxon>
        <taxon>Actinomycetes</taxon>
        <taxon>Kitasatosporales</taxon>
        <taxon>Streptomycetaceae</taxon>
        <taxon>Actinacidiphila</taxon>
    </lineage>
</organism>
<dbReference type="PANTHER" id="PTHR43289">
    <property type="entry name" value="MITOGEN-ACTIVATED PROTEIN KINASE KINASE KINASE 20-RELATED"/>
    <property type="match status" value="1"/>
</dbReference>
<dbReference type="SMART" id="SM00220">
    <property type="entry name" value="S_TKc"/>
    <property type="match status" value="1"/>
</dbReference>
<accession>A0A9W4DZW4</accession>
<feature type="region of interest" description="Disordered" evidence="6">
    <location>
        <begin position="377"/>
        <end position="480"/>
    </location>
</feature>
<dbReference type="SUPFAM" id="SSF56112">
    <property type="entry name" value="Protein kinase-like (PK-like)"/>
    <property type="match status" value="1"/>
</dbReference>
<dbReference type="GO" id="GO:0004674">
    <property type="term" value="F:protein serine/threonine kinase activity"/>
    <property type="evidence" value="ECO:0007669"/>
    <property type="project" value="UniProtKB-KW"/>
</dbReference>
<keyword evidence="10" id="KW-1185">Reference proteome</keyword>
<dbReference type="PROSITE" id="PS00108">
    <property type="entry name" value="PROTEIN_KINASE_ST"/>
    <property type="match status" value="1"/>
</dbReference>
<feature type="compositionally biased region" description="Low complexity" evidence="6">
    <location>
        <begin position="443"/>
        <end position="454"/>
    </location>
</feature>
<reference evidence="9" key="1">
    <citation type="submission" date="2021-06" db="EMBL/GenBank/DDBJ databases">
        <authorList>
            <person name="Arsene-Ploetze F."/>
        </authorList>
    </citation>
    <scope>NUCLEOTIDE SEQUENCE</scope>
    <source>
        <strain evidence="9">SBRY1</strain>
    </source>
</reference>
<feature type="binding site" evidence="5">
    <location>
        <position position="67"/>
    </location>
    <ligand>
        <name>ATP</name>
        <dbReference type="ChEBI" id="CHEBI:30616"/>
    </ligand>
</feature>
<evidence type="ECO:0000256" key="4">
    <source>
        <dbReference type="ARBA" id="ARBA00022840"/>
    </source>
</evidence>
<evidence type="ECO:0000256" key="6">
    <source>
        <dbReference type="SAM" id="MobiDB-lite"/>
    </source>
</evidence>
<evidence type="ECO:0000256" key="2">
    <source>
        <dbReference type="ARBA" id="ARBA00022741"/>
    </source>
</evidence>
<dbReference type="CDD" id="cd14014">
    <property type="entry name" value="STKc_PknB_like"/>
    <property type="match status" value="1"/>
</dbReference>
<evidence type="ECO:0000313" key="10">
    <source>
        <dbReference type="Proteomes" id="UP001153328"/>
    </source>
</evidence>
<evidence type="ECO:0000256" key="1">
    <source>
        <dbReference type="ARBA" id="ARBA00022679"/>
    </source>
</evidence>
<dbReference type="GO" id="GO:0005524">
    <property type="term" value="F:ATP binding"/>
    <property type="evidence" value="ECO:0007669"/>
    <property type="project" value="UniProtKB-UniRule"/>
</dbReference>
<keyword evidence="7" id="KW-1133">Transmembrane helix</keyword>
<evidence type="ECO:0000259" key="8">
    <source>
        <dbReference type="PROSITE" id="PS50011"/>
    </source>
</evidence>
<keyword evidence="7" id="KW-0472">Membrane</keyword>
<evidence type="ECO:0000256" key="7">
    <source>
        <dbReference type="SAM" id="Phobius"/>
    </source>
</evidence>
<dbReference type="PANTHER" id="PTHR43289:SF34">
    <property type="entry name" value="SERINE_THREONINE-PROTEIN KINASE YBDM-RELATED"/>
    <property type="match status" value="1"/>
</dbReference>
<keyword evidence="2 5" id="KW-0547">Nucleotide-binding</keyword>
<proteinExistence type="predicted"/>
<keyword evidence="9" id="KW-0723">Serine/threonine-protein kinase</keyword>
<dbReference type="PROSITE" id="PS50231">
    <property type="entry name" value="RICIN_B_LECTIN"/>
    <property type="match status" value="1"/>
</dbReference>
<feature type="domain" description="Protein kinase" evidence="8">
    <location>
        <begin position="39"/>
        <end position="298"/>
    </location>
</feature>
<feature type="region of interest" description="Disordered" evidence="6">
    <location>
        <begin position="325"/>
        <end position="349"/>
    </location>
</feature>
<dbReference type="Pfam" id="PF00069">
    <property type="entry name" value="Pkinase"/>
    <property type="match status" value="1"/>
</dbReference>
<feature type="compositionally biased region" description="Low complexity" evidence="6">
    <location>
        <begin position="461"/>
        <end position="472"/>
    </location>
</feature>
<dbReference type="Gene3D" id="3.30.200.20">
    <property type="entry name" value="Phosphorylase Kinase, domain 1"/>
    <property type="match status" value="1"/>
</dbReference>
<evidence type="ECO:0000313" key="9">
    <source>
        <dbReference type="EMBL" id="CAG7606388.1"/>
    </source>
</evidence>
<protein>
    <submittedName>
        <fullName evidence="9">Serine/threonine protein kinase</fullName>
    </submittedName>
</protein>
<evidence type="ECO:0000256" key="3">
    <source>
        <dbReference type="ARBA" id="ARBA00022777"/>
    </source>
</evidence>
<dbReference type="InterPro" id="IPR035992">
    <property type="entry name" value="Ricin_B-like_lectins"/>
</dbReference>
<dbReference type="InterPro" id="IPR008271">
    <property type="entry name" value="Ser/Thr_kinase_AS"/>
</dbReference>
<dbReference type="Pfam" id="PF00652">
    <property type="entry name" value="Ricin_B_lectin"/>
    <property type="match status" value="1"/>
</dbReference>
<keyword evidence="1" id="KW-0808">Transferase</keyword>
<sequence length="603" mass="59472">MVRVGNLTRMHGGWNLDVDLGGSGALPLGERDPRRIGPFPVVGVLGSGATGRVYLGVTAQGRYAAVKQVLPVLAEDEGFLRQFGAELDSLGRLPAGVGAELLDSDREARPPWFATAYIPGLTLAEALRAHGGPLPVGALWVLLREAAAGLAQVHALDLVHRDLKPSNVMLTPGGVALIDFGVARAADPASPSRAGAAAGTPAYMAPEQAAGEGPVTGAADVFALAAVLCYAAIGAPPFGEGAGPDVLHRVVNDGPELGPVRAVDADLAGVLASCLDKDPQARPAAAELAELAGGHVPDGEGEAADLWPAAVRDRIALRAGFAATAPAEGGAGAPEDPPPAAPETERRPGRRKKVLLVALPLLIVGGGAALPLLLAPGSGSADSSAPHGTSVSASADPSAPAPHGPSRTSPAPSASLPSSPAPPAARTPANRAGDATKNPASDGGTPASTAPATAGTGGGAATPPATAGPPTGQGQLRSSADARCLADTSFVGSHTPTVGTCGAPPGLAVSVSYSWTFQAAPGGTFLLVSQKAGSCLTGGALGGSTTLGACDGSAGQQWRIGTSTAAGGTYQNVSTGQCLTASGKSVASRTCDSRQPAQVWYAS</sequence>
<keyword evidence="4 5" id="KW-0067">ATP-binding</keyword>
<feature type="compositionally biased region" description="Low complexity" evidence="6">
    <location>
        <begin position="404"/>
        <end position="418"/>
    </location>
</feature>
<dbReference type="AlphaFoldDB" id="A0A9W4DZW4"/>
<dbReference type="Proteomes" id="UP001153328">
    <property type="component" value="Unassembled WGS sequence"/>
</dbReference>
<dbReference type="EMBL" id="CAJVAX010000001">
    <property type="protein sequence ID" value="CAG7606388.1"/>
    <property type="molecule type" value="Genomic_DNA"/>
</dbReference>
<dbReference type="SUPFAM" id="SSF50370">
    <property type="entry name" value="Ricin B-like lectins"/>
    <property type="match status" value="1"/>
</dbReference>
<dbReference type="Gene3D" id="2.80.10.50">
    <property type="match status" value="1"/>
</dbReference>
<dbReference type="PROSITE" id="PS00107">
    <property type="entry name" value="PROTEIN_KINASE_ATP"/>
    <property type="match status" value="1"/>
</dbReference>
<keyword evidence="7" id="KW-0812">Transmembrane</keyword>
<dbReference type="PROSITE" id="PS50011">
    <property type="entry name" value="PROTEIN_KINASE_DOM"/>
    <property type="match status" value="1"/>
</dbReference>
<dbReference type="InterPro" id="IPR000772">
    <property type="entry name" value="Ricin_B_lectin"/>
</dbReference>
<dbReference type="InterPro" id="IPR017441">
    <property type="entry name" value="Protein_kinase_ATP_BS"/>
</dbReference>
<comment type="caution">
    <text evidence="9">The sequence shown here is derived from an EMBL/GenBank/DDBJ whole genome shotgun (WGS) entry which is preliminary data.</text>
</comment>
<dbReference type="InterPro" id="IPR011009">
    <property type="entry name" value="Kinase-like_dom_sf"/>
</dbReference>
<dbReference type="InterPro" id="IPR000719">
    <property type="entry name" value="Prot_kinase_dom"/>
</dbReference>
<gene>
    <name evidence="9" type="ORF">SBRY_10924</name>
</gene>
<evidence type="ECO:0000256" key="5">
    <source>
        <dbReference type="PROSITE-ProRule" id="PRU10141"/>
    </source>
</evidence>
<feature type="compositionally biased region" description="Low complexity" evidence="6">
    <location>
        <begin position="377"/>
        <end position="398"/>
    </location>
</feature>
<dbReference type="CDD" id="cd23415">
    <property type="entry name" value="beta-trefoil_Ricin_AH"/>
    <property type="match status" value="1"/>
</dbReference>
<name>A0A9W4DZW4_9ACTN</name>